<sequence length="373" mass="42423">MVERGARNINCLLAEGERILKKVLALLSITALLLGGCSMDMNVSAEEIIHNAIESEKDIGSYYGKSEMKLFEGEELINEFSIEEFVAEDGKKKLITQDKILDQKSTALNIDNKLTVYDEATGQVFEMGTEEMAGLASMSPKEQFKNMMENMKSTHDYEMVGEDKVLDFDVFHIKMTTKEKDNLIGDMELWIDQKTWFVVKMKTEIGDSKSEVQYTTLDYSPEFAEDTFTMEIPENAEKVDLEEDFGPSSVSIEEAEEAMGQSFLVFPEEEIKLTDVQLYPYSEQLQRSEIDLQYSSAEDIPMFSLSVFPTPEDMPIAEGDRKIRGNNAEYDKMINGISWDENGLRYNLLITNPDIAIEDIEKLTDEMVLSSEQ</sequence>
<dbReference type="Proteomes" id="UP000270219">
    <property type="component" value="Unassembled WGS sequence"/>
</dbReference>
<dbReference type="InterPro" id="IPR052944">
    <property type="entry name" value="Sporulation_related"/>
</dbReference>
<dbReference type="SUPFAM" id="SSF89392">
    <property type="entry name" value="Prokaryotic lipoproteins and lipoprotein localization factors"/>
    <property type="match status" value="1"/>
</dbReference>
<dbReference type="EMBL" id="RCHR01000003">
    <property type="protein sequence ID" value="RLL44884.1"/>
    <property type="molecule type" value="Genomic_DNA"/>
</dbReference>
<proteinExistence type="predicted"/>
<dbReference type="PANTHER" id="PTHR37507">
    <property type="entry name" value="SPORULATION PROTEIN YDCC"/>
    <property type="match status" value="1"/>
</dbReference>
<evidence type="ECO:0000313" key="2">
    <source>
        <dbReference type="Proteomes" id="UP000270219"/>
    </source>
</evidence>
<dbReference type="Pfam" id="PF09865">
    <property type="entry name" value="DUF2092"/>
    <property type="match status" value="1"/>
</dbReference>
<dbReference type="PANTHER" id="PTHR37507:SF2">
    <property type="entry name" value="SPORULATION PROTEIN YDCC"/>
    <property type="match status" value="1"/>
</dbReference>
<dbReference type="AlphaFoldDB" id="A0A498DD32"/>
<accession>A0A498DD32</accession>
<evidence type="ECO:0000313" key="1">
    <source>
        <dbReference type="EMBL" id="RLL44884.1"/>
    </source>
</evidence>
<reference evidence="1 2" key="1">
    <citation type="submission" date="2018-10" db="EMBL/GenBank/DDBJ databases">
        <title>Oceanobacillus sp. YLB-02 draft genome.</title>
        <authorList>
            <person name="Yu L."/>
        </authorList>
    </citation>
    <scope>NUCLEOTIDE SEQUENCE [LARGE SCALE GENOMIC DNA]</scope>
    <source>
        <strain evidence="1 2">YLB-02</strain>
    </source>
</reference>
<keyword evidence="2" id="KW-1185">Reference proteome</keyword>
<dbReference type="InterPro" id="IPR029046">
    <property type="entry name" value="LolA/LolB/LppX"/>
</dbReference>
<name>A0A498DD32_9BACI</name>
<protein>
    <submittedName>
        <fullName evidence="1">DUF2092 domain-containing protein</fullName>
    </submittedName>
</protein>
<dbReference type="Gene3D" id="2.50.20.10">
    <property type="entry name" value="Lipoprotein localisation LolA/LolB/LppX"/>
    <property type="match status" value="1"/>
</dbReference>
<dbReference type="InterPro" id="IPR019207">
    <property type="entry name" value="DUF2092"/>
</dbReference>
<comment type="caution">
    <text evidence="1">The sequence shown here is derived from an EMBL/GenBank/DDBJ whole genome shotgun (WGS) entry which is preliminary data.</text>
</comment>
<organism evidence="1 2">
    <name type="scientific">Oceanobacillus piezotolerans</name>
    <dbReference type="NCBI Taxonomy" id="2448030"/>
    <lineage>
        <taxon>Bacteria</taxon>
        <taxon>Bacillati</taxon>
        <taxon>Bacillota</taxon>
        <taxon>Bacilli</taxon>
        <taxon>Bacillales</taxon>
        <taxon>Bacillaceae</taxon>
        <taxon>Oceanobacillus</taxon>
    </lineage>
</organism>
<gene>
    <name evidence="1" type="ORF">D8M04_08360</name>
</gene>